<feature type="transmembrane region" description="Helical" evidence="1">
    <location>
        <begin position="12"/>
        <end position="32"/>
    </location>
</feature>
<feature type="transmembrane region" description="Helical" evidence="1">
    <location>
        <begin position="44"/>
        <end position="62"/>
    </location>
</feature>
<name>A0AAN5ANP5_9BACT</name>
<evidence type="ECO:0000313" key="3">
    <source>
        <dbReference type="Proteomes" id="UP001310022"/>
    </source>
</evidence>
<dbReference type="AlphaFoldDB" id="A0AAN5ANP5"/>
<keyword evidence="1" id="KW-1133">Transmembrane helix</keyword>
<reference evidence="2 3" key="1">
    <citation type="submission" date="2021-12" db="EMBL/GenBank/DDBJ databases">
        <title>Genome sequencing of bacteria with rrn-lacking chromosome and rrn-plasmid.</title>
        <authorList>
            <person name="Anda M."/>
            <person name="Iwasaki W."/>
        </authorList>
    </citation>
    <scope>NUCLEOTIDE SEQUENCE [LARGE SCALE GENOMIC DNA]</scope>
    <source>
        <strain evidence="2 3">NBRC 15940</strain>
    </source>
</reference>
<keyword evidence="1" id="KW-0812">Transmembrane</keyword>
<feature type="transmembrane region" description="Helical" evidence="1">
    <location>
        <begin position="74"/>
        <end position="92"/>
    </location>
</feature>
<accession>A0AAN5ANP5</accession>
<dbReference type="Proteomes" id="UP001310022">
    <property type="component" value="Unassembled WGS sequence"/>
</dbReference>
<sequence>MQKELKLLPNQFVKISIGLIIIGLAILILPLFSSGELLLSRHTWVILSKSIIVTAMLLIAISKSKVEDERTLRIRLYAFTATFLWGTSVAVLDAITGVVSGEGFLASTSVLDHSFSLFFFYFIYLNFLKLSK</sequence>
<gene>
    <name evidence="2" type="ORF">PEDI_55590</name>
</gene>
<feature type="transmembrane region" description="Helical" evidence="1">
    <location>
        <begin position="104"/>
        <end position="127"/>
    </location>
</feature>
<evidence type="ECO:0000256" key="1">
    <source>
        <dbReference type="SAM" id="Phobius"/>
    </source>
</evidence>
<dbReference type="EMBL" id="BQKE01000010">
    <property type="protein sequence ID" value="GJM65007.1"/>
    <property type="molecule type" value="Genomic_DNA"/>
</dbReference>
<organism evidence="2 3">
    <name type="scientific">Persicobacter diffluens</name>
    <dbReference type="NCBI Taxonomy" id="981"/>
    <lineage>
        <taxon>Bacteria</taxon>
        <taxon>Pseudomonadati</taxon>
        <taxon>Bacteroidota</taxon>
        <taxon>Cytophagia</taxon>
        <taxon>Cytophagales</taxon>
        <taxon>Persicobacteraceae</taxon>
        <taxon>Persicobacter</taxon>
    </lineage>
</organism>
<keyword evidence="3" id="KW-1185">Reference proteome</keyword>
<comment type="caution">
    <text evidence="2">The sequence shown here is derived from an EMBL/GenBank/DDBJ whole genome shotgun (WGS) entry which is preliminary data.</text>
</comment>
<keyword evidence="1" id="KW-0472">Membrane</keyword>
<evidence type="ECO:0000313" key="2">
    <source>
        <dbReference type="EMBL" id="GJM65007.1"/>
    </source>
</evidence>
<dbReference type="RefSeq" id="WP_338240076.1">
    <property type="nucleotide sequence ID" value="NZ_BQKE01000010.1"/>
</dbReference>
<proteinExistence type="predicted"/>
<protein>
    <submittedName>
        <fullName evidence="2">Uncharacterized protein</fullName>
    </submittedName>
</protein>